<proteinExistence type="predicted"/>
<dbReference type="Proteomes" id="UP000053647">
    <property type="component" value="Unassembled WGS sequence"/>
</dbReference>
<dbReference type="Gene3D" id="3.30.160.60">
    <property type="entry name" value="Classic Zinc Finger"/>
    <property type="match status" value="1"/>
</dbReference>
<evidence type="ECO:0000313" key="3">
    <source>
        <dbReference type="EMBL" id="KIJ13769.1"/>
    </source>
</evidence>
<dbReference type="EMBL" id="KN819348">
    <property type="protein sequence ID" value="KIJ13769.1"/>
    <property type="molecule type" value="Genomic_DNA"/>
</dbReference>
<feature type="domain" description="C2H2-type" evidence="2">
    <location>
        <begin position="4"/>
        <end position="32"/>
    </location>
</feature>
<dbReference type="PROSITE" id="PS50157">
    <property type="entry name" value="ZINC_FINGER_C2H2_2"/>
    <property type="match status" value="1"/>
</dbReference>
<organism evidence="3 4">
    <name type="scientific">Paxillus involutus ATCC 200175</name>
    <dbReference type="NCBI Taxonomy" id="664439"/>
    <lineage>
        <taxon>Eukaryota</taxon>
        <taxon>Fungi</taxon>
        <taxon>Dikarya</taxon>
        <taxon>Basidiomycota</taxon>
        <taxon>Agaricomycotina</taxon>
        <taxon>Agaricomycetes</taxon>
        <taxon>Agaricomycetidae</taxon>
        <taxon>Boletales</taxon>
        <taxon>Paxilineae</taxon>
        <taxon>Paxillaceae</taxon>
        <taxon>Paxillus</taxon>
    </lineage>
</organism>
<evidence type="ECO:0000313" key="4">
    <source>
        <dbReference type="Proteomes" id="UP000053647"/>
    </source>
</evidence>
<sequence>SGVWPCKINGCNKQFAREADLKRHQRTTKLHSIPGLYVCWNLLGVLRIHSTRQQSLSAMRRKVYSGKSLVHSLCTPVE</sequence>
<evidence type="ECO:0000259" key="2">
    <source>
        <dbReference type="PROSITE" id="PS50157"/>
    </source>
</evidence>
<accession>A0A0C9SW95</accession>
<reference evidence="3 4" key="1">
    <citation type="submission" date="2014-06" db="EMBL/GenBank/DDBJ databases">
        <authorList>
            <consortium name="DOE Joint Genome Institute"/>
            <person name="Kuo A."/>
            <person name="Kohler A."/>
            <person name="Nagy L.G."/>
            <person name="Floudas D."/>
            <person name="Copeland A."/>
            <person name="Barry K.W."/>
            <person name="Cichocki N."/>
            <person name="Veneault-Fourrey C."/>
            <person name="LaButti K."/>
            <person name="Lindquist E.A."/>
            <person name="Lipzen A."/>
            <person name="Lundell T."/>
            <person name="Morin E."/>
            <person name="Murat C."/>
            <person name="Sun H."/>
            <person name="Tunlid A."/>
            <person name="Henrissat B."/>
            <person name="Grigoriev I.V."/>
            <person name="Hibbett D.S."/>
            <person name="Martin F."/>
            <person name="Nordberg H.P."/>
            <person name="Cantor M.N."/>
            <person name="Hua S.X."/>
        </authorList>
    </citation>
    <scope>NUCLEOTIDE SEQUENCE [LARGE SCALE GENOMIC DNA]</scope>
    <source>
        <strain evidence="3 4">ATCC 200175</strain>
    </source>
</reference>
<dbReference type="GO" id="GO:0008270">
    <property type="term" value="F:zinc ion binding"/>
    <property type="evidence" value="ECO:0007669"/>
    <property type="project" value="UniProtKB-KW"/>
</dbReference>
<reference evidence="4" key="2">
    <citation type="submission" date="2015-01" db="EMBL/GenBank/DDBJ databases">
        <title>Evolutionary Origins and Diversification of the Mycorrhizal Mutualists.</title>
        <authorList>
            <consortium name="DOE Joint Genome Institute"/>
            <consortium name="Mycorrhizal Genomics Consortium"/>
            <person name="Kohler A."/>
            <person name="Kuo A."/>
            <person name="Nagy L.G."/>
            <person name="Floudas D."/>
            <person name="Copeland A."/>
            <person name="Barry K.W."/>
            <person name="Cichocki N."/>
            <person name="Veneault-Fourrey C."/>
            <person name="LaButti K."/>
            <person name="Lindquist E.A."/>
            <person name="Lipzen A."/>
            <person name="Lundell T."/>
            <person name="Morin E."/>
            <person name="Murat C."/>
            <person name="Riley R."/>
            <person name="Ohm R."/>
            <person name="Sun H."/>
            <person name="Tunlid A."/>
            <person name="Henrissat B."/>
            <person name="Grigoriev I.V."/>
            <person name="Hibbett D.S."/>
            <person name="Martin F."/>
        </authorList>
    </citation>
    <scope>NUCLEOTIDE SEQUENCE [LARGE SCALE GENOMIC DNA]</scope>
    <source>
        <strain evidence="4">ATCC 200175</strain>
    </source>
</reference>
<dbReference type="SUPFAM" id="SSF57667">
    <property type="entry name" value="beta-beta-alpha zinc fingers"/>
    <property type="match status" value="1"/>
</dbReference>
<keyword evidence="1" id="KW-0863">Zinc-finger</keyword>
<dbReference type="InterPro" id="IPR036236">
    <property type="entry name" value="Znf_C2H2_sf"/>
</dbReference>
<keyword evidence="1" id="KW-0862">Zinc</keyword>
<keyword evidence="1" id="KW-0479">Metal-binding</keyword>
<dbReference type="AlphaFoldDB" id="A0A0C9SW95"/>
<dbReference type="OrthoDB" id="8922241at2759"/>
<dbReference type="InterPro" id="IPR013087">
    <property type="entry name" value="Znf_C2H2_type"/>
</dbReference>
<name>A0A0C9SW95_PAXIN</name>
<gene>
    <name evidence="3" type="ORF">PAXINDRAFT_80224</name>
</gene>
<protein>
    <recommendedName>
        <fullName evidence="2">C2H2-type domain-containing protein</fullName>
    </recommendedName>
</protein>
<feature type="non-terminal residue" evidence="3">
    <location>
        <position position="1"/>
    </location>
</feature>
<dbReference type="HOGENOM" id="CLU_2628625_0_0_1"/>
<keyword evidence="4" id="KW-1185">Reference proteome</keyword>
<evidence type="ECO:0000256" key="1">
    <source>
        <dbReference type="PROSITE-ProRule" id="PRU00042"/>
    </source>
</evidence>